<keyword evidence="7 9" id="KW-0472">Membrane</keyword>
<dbReference type="InterPro" id="IPR000260">
    <property type="entry name" value="NADH4_N"/>
</dbReference>
<evidence type="ECO:0000256" key="8">
    <source>
        <dbReference type="RuleBase" id="RU000320"/>
    </source>
</evidence>
<dbReference type="STRING" id="93222.NA29_19165"/>
<dbReference type="GO" id="GO:0016020">
    <property type="term" value="C:membrane"/>
    <property type="evidence" value="ECO:0007669"/>
    <property type="project" value="UniProtKB-SubCell"/>
</dbReference>
<evidence type="ECO:0000256" key="7">
    <source>
        <dbReference type="ARBA" id="ARBA00023136"/>
    </source>
</evidence>
<keyword evidence="5 9" id="KW-1133">Transmembrane helix</keyword>
<dbReference type="InterPro" id="IPR003918">
    <property type="entry name" value="NADH_UbQ_OxRdtase"/>
</dbReference>
<dbReference type="AlphaFoldDB" id="A0A239SKZ2"/>
<feature type="transmembrane region" description="Helical" evidence="9">
    <location>
        <begin position="237"/>
        <end position="260"/>
    </location>
</feature>
<feature type="transmembrane region" description="Helical" evidence="9">
    <location>
        <begin position="405"/>
        <end position="426"/>
    </location>
</feature>
<feature type="domain" description="NADH:ubiquinone oxidoreductase chain 4 N-terminal" evidence="11">
    <location>
        <begin position="57"/>
        <end position="124"/>
    </location>
</feature>
<dbReference type="OrthoDB" id="9768329at2"/>
<dbReference type="InterPro" id="IPR010227">
    <property type="entry name" value="NADH_Q_OxRdtase_chainM/4"/>
</dbReference>
<feature type="transmembrane region" description="Helical" evidence="9">
    <location>
        <begin position="207"/>
        <end position="225"/>
    </location>
</feature>
<keyword evidence="13" id="KW-0830">Ubiquinone</keyword>
<dbReference type="Proteomes" id="UP000215126">
    <property type="component" value="Chromosome 1"/>
</dbReference>
<keyword evidence="3 8" id="KW-0812">Transmembrane</keyword>
<proteinExistence type="inferred from homology"/>
<feature type="transmembrane region" description="Helical" evidence="9">
    <location>
        <begin position="452"/>
        <end position="469"/>
    </location>
</feature>
<dbReference type="RefSeq" id="WP_039399229.1">
    <property type="nucleotide sequence ID" value="NZ_AP028930.1"/>
</dbReference>
<dbReference type="PANTHER" id="PTHR43507">
    <property type="entry name" value="NADH-UBIQUINONE OXIDOREDUCTASE CHAIN 4"/>
    <property type="match status" value="1"/>
</dbReference>
<dbReference type="InterPro" id="IPR001750">
    <property type="entry name" value="ND/Mrp_TM"/>
</dbReference>
<dbReference type="NCBIfam" id="NF004501">
    <property type="entry name" value="PRK05846.1-5"/>
    <property type="match status" value="1"/>
</dbReference>
<dbReference type="Pfam" id="PF00361">
    <property type="entry name" value="Proton_antipo_M"/>
    <property type="match status" value="1"/>
</dbReference>
<feature type="transmembrane region" description="Helical" evidence="9">
    <location>
        <begin position="333"/>
        <end position="351"/>
    </location>
</feature>
<dbReference type="GO" id="GO:0048039">
    <property type="term" value="F:ubiquinone binding"/>
    <property type="evidence" value="ECO:0007669"/>
    <property type="project" value="TreeGrafter"/>
</dbReference>
<keyword evidence="14" id="KW-1185">Reference proteome</keyword>
<evidence type="ECO:0000313" key="14">
    <source>
        <dbReference type="Proteomes" id="UP000215126"/>
    </source>
</evidence>
<evidence type="ECO:0000256" key="3">
    <source>
        <dbReference type="ARBA" id="ARBA00022692"/>
    </source>
</evidence>
<keyword evidence="4" id="KW-1278">Translocase</keyword>
<evidence type="ECO:0000256" key="1">
    <source>
        <dbReference type="ARBA" id="ARBA00004127"/>
    </source>
</evidence>
<dbReference type="Proteomes" id="UP000335538">
    <property type="component" value="Unassembled WGS sequence"/>
</dbReference>
<dbReference type="EMBL" id="CABPSR010000009">
    <property type="protein sequence ID" value="VVE81823.1"/>
    <property type="molecule type" value="Genomic_DNA"/>
</dbReference>
<sequence length="493" mass="54002">MQSLPLLSLAIWLPIISGIVILAVGNDRNPGVARALSLIGSLLSFLVTLPLISNFDAKASSFQFVEKSSWIERFHINYFLGIDGISLWLVVLTALITVIVVIAGWEVITERVAQYMAAFLILSGLMIGVFSAQDGLLFYVFFEATLIPMYLIIGIWGGPNRVYAAFKFFLYTLLGSLLMLVALIYLYNATGSFTLTDWYAAKLPMNVQILLFVAFFMAFAVKVPMWPVHTWLPDAHVEAPTGGSVVLAAIMLKLGAYGFLRFSLPIAPDASHYLSGFMVALALIAIVYIGLVALVQTDMKKLVAYSSIAHMGFAILGFFMFSEIGMQGAMVQMISHGFVSGAMFLCIGVLYDRMHSRNIADYGGVVNTMPKFAAFLMLFAMANSGLPATSGFVGEFLVILGAVKLNFWVGLLAATSLITGAAYSLWMYKRVIFGAIANDHVRELVDINKREFFMLAVLAALTLFMGIYPKPFTDLMHTSVVNLLAHVAQTKLP</sequence>
<evidence type="ECO:0000256" key="6">
    <source>
        <dbReference type="ARBA" id="ARBA00023027"/>
    </source>
</evidence>
<dbReference type="PRINTS" id="PR01437">
    <property type="entry name" value="NUOXDRDTASE4"/>
</dbReference>
<dbReference type="GO" id="GO:0015990">
    <property type="term" value="P:electron transport coupled proton transport"/>
    <property type="evidence" value="ECO:0007669"/>
    <property type="project" value="TreeGrafter"/>
</dbReference>
<dbReference type="PANTHER" id="PTHR43507:SF1">
    <property type="entry name" value="NADH-UBIQUINONE OXIDOREDUCTASE CHAIN 4"/>
    <property type="match status" value="1"/>
</dbReference>
<evidence type="ECO:0000259" key="11">
    <source>
        <dbReference type="Pfam" id="PF01059"/>
    </source>
</evidence>
<dbReference type="GO" id="GO:0012505">
    <property type="term" value="C:endomembrane system"/>
    <property type="evidence" value="ECO:0007669"/>
    <property type="project" value="UniProtKB-SubCell"/>
</dbReference>
<name>A0A239SKZ2_9BURK</name>
<feature type="transmembrane region" description="Helical" evidence="9">
    <location>
        <begin position="372"/>
        <end position="393"/>
    </location>
</feature>
<feature type="transmembrane region" description="Helical" evidence="9">
    <location>
        <begin position="168"/>
        <end position="187"/>
    </location>
</feature>
<evidence type="ECO:0000313" key="13">
    <source>
        <dbReference type="EMBL" id="VVE81823.1"/>
    </source>
</evidence>
<dbReference type="NCBIfam" id="NF004499">
    <property type="entry name" value="PRK05846.1-3"/>
    <property type="match status" value="1"/>
</dbReference>
<evidence type="ECO:0000256" key="5">
    <source>
        <dbReference type="ARBA" id="ARBA00022989"/>
    </source>
</evidence>
<feature type="transmembrane region" description="Helical" evidence="9">
    <location>
        <begin position="136"/>
        <end position="156"/>
    </location>
</feature>
<comment type="similarity">
    <text evidence="2">Belongs to the complex I subunit 4 family.</text>
</comment>
<evidence type="ECO:0000259" key="10">
    <source>
        <dbReference type="Pfam" id="PF00361"/>
    </source>
</evidence>
<feature type="transmembrane region" description="Helical" evidence="9">
    <location>
        <begin position="302"/>
        <end position="321"/>
    </location>
</feature>
<dbReference type="EC" id="1.6.5.11" evidence="12 13"/>
<reference evidence="12 14" key="1">
    <citation type="submission" date="2017-06" db="EMBL/GenBank/DDBJ databases">
        <authorList>
            <consortium name="Pathogen Informatics"/>
        </authorList>
    </citation>
    <scope>NUCLEOTIDE SEQUENCE [LARGE SCALE GENOMIC DNA]</scope>
    <source>
        <strain evidence="12 14">NCTC13161</strain>
    </source>
</reference>
<gene>
    <name evidence="12" type="primary">nuoM</name>
    <name evidence="13" type="ORF">PSP31121_03465</name>
    <name evidence="12" type="ORF">SAMEA4530655_03004</name>
</gene>
<dbReference type="GO" id="GO:0008137">
    <property type="term" value="F:NADH dehydrogenase (ubiquinone) activity"/>
    <property type="evidence" value="ECO:0007669"/>
    <property type="project" value="InterPro"/>
</dbReference>
<dbReference type="KEGG" id="pspu:NA29_19165"/>
<evidence type="ECO:0000256" key="9">
    <source>
        <dbReference type="SAM" id="Phobius"/>
    </source>
</evidence>
<feature type="transmembrane region" description="Helical" evidence="9">
    <location>
        <begin position="272"/>
        <end position="295"/>
    </location>
</feature>
<evidence type="ECO:0000313" key="12">
    <source>
        <dbReference type="EMBL" id="SNU85939.1"/>
    </source>
</evidence>
<feature type="transmembrane region" description="Helical" evidence="9">
    <location>
        <begin position="85"/>
        <end position="105"/>
    </location>
</feature>
<evidence type="ECO:0000256" key="2">
    <source>
        <dbReference type="ARBA" id="ARBA00009025"/>
    </source>
</evidence>
<dbReference type="Pfam" id="PF01059">
    <property type="entry name" value="Oxidored_q5_N"/>
    <property type="match status" value="1"/>
</dbReference>
<feature type="transmembrane region" description="Helical" evidence="9">
    <location>
        <begin position="6"/>
        <end position="25"/>
    </location>
</feature>
<comment type="subcellular location">
    <subcellularLocation>
        <location evidence="1">Endomembrane system</location>
        <topology evidence="1">Multi-pass membrane protein</topology>
    </subcellularLocation>
    <subcellularLocation>
        <location evidence="8">Membrane</location>
        <topology evidence="8">Multi-pass membrane protein</topology>
    </subcellularLocation>
</comment>
<dbReference type="GO" id="GO:0042773">
    <property type="term" value="P:ATP synthesis coupled electron transport"/>
    <property type="evidence" value="ECO:0007669"/>
    <property type="project" value="InterPro"/>
</dbReference>
<organism evidence="12 14">
    <name type="scientific">Pandoraea sputorum</name>
    <dbReference type="NCBI Taxonomy" id="93222"/>
    <lineage>
        <taxon>Bacteria</taxon>
        <taxon>Pseudomonadati</taxon>
        <taxon>Pseudomonadota</taxon>
        <taxon>Betaproteobacteria</taxon>
        <taxon>Burkholderiales</taxon>
        <taxon>Burkholderiaceae</taxon>
        <taxon>Pandoraea</taxon>
    </lineage>
</organism>
<dbReference type="GO" id="GO:0003954">
    <property type="term" value="F:NADH dehydrogenase activity"/>
    <property type="evidence" value="ECO:0007669"/>
    <property type="project" value="TreeGrafter"/>
</dbReference>
<keyword evidence="12" id="KW-0560">Oxidoreductase</keyword>
<dbReference type="EMBL" id="LT906435">
    <property type="protein sequence ID" value="SNU85939.1"/>
    <property type="molecule type" value="Genomic_DNA"/>
</dbReference>
<evidence type="ECO:0000256" key="4">
    <source>
        <dbReference type="ARBA" id="ARBA00022967"/>
    </source>
</evidence>
<feature type="domain" description="NADH:quinone oxidoreductase/Mrp antiporter transmembrane" evidence="10">
    <location>
        <begin position="132"/>
        <end position="418"/>
    </location>
</feature>
<protein>
    <submittedName>
        <fullName evidence="12">NADH-quinone oxidoreductase subunit M</fullName>
        <ecNumber evidence="12 13">1.6.5.11</ecNumber>
    </submittedName>
    <submittedName>
        <fullName evidence="13">NADH:ubiquinone oxidoreductase subunit M</fullName>
    </submittedName>
</protein>
<evidence type="ECO:0000313" key="15">
    <source>
        <dbReference type="Proteomes" id="UP000335538"/>
    </source>
</evidence>
<dbReference type="NCBIfam" id="TIGR01972">
    <property type="entry name" value="NDH_I_M"/>
    <property type="match status" value="1"/>
</dbReference>
<reference evidence="13 15" key="2">
    <citation type="submission" date="2019-08" db="EMBL/GenBank/DDBJ databases">
        <authorList>
            <person name="Peeters C."/>
        </authorList>
    </citation>
    <scope>NUCLEOTIDE SEQUENCE [LARGE SCALE GENOMIC DNA]</scope>
    <source>
        <strain evidence="13 15">LMG 31121</strain>
    </source>
</reference>
<keyword evidence="6" id="KW-0520">NAD</keyword>
<accession>A0A239SKZ2</accession>
<dbReference type="GeneID" id="88095625"/>
<feature type="transmembrane region" description="Helical" evidence="9">
    <location>
        <begin position="112"/>
        <end position="130"/>
    </location>
</feature>
<feature type="transmembrane region" description="Helical" evidence="9">
    <location>
        <begin position="32"/>
        <end position="52"/>
    </location>
</feature>